<gene>
    <name evidence="1" type="ORF">Desgi_2907</name>
</gene>
<dbReference type="Proteomes" id="UP000013520">
    <property type="component" value="Chromosome"/>
</dbReference>
<dbReference type="AlphaFoldDB" id="R4KP11"/>
<dbReference type="RefSeq" id="WP_006520844.1">
    <property type="nucleotide sequence ID" value="NC_021184.1"/>
</dbReference>
<dbReference type="Pfam" id="PF14076">
    <property type="entry name" value="DUF4258"/>
    <property type="match status" value="1"/>
</dbReference>
<proteinExistence type="predicted"/>
<name>R4KP11_9FIRM</name>
<keyword evidence="2" id="KW-1185">Reference proteome</keyword>
<evidence type="ECO:0000313" key="2">
    <source>
        <dbReference type="Proteomes" id="UP000013520"/>
    </source>
</evidence>
<dbReference type="EMBL" id="CP003273">
    <property type="protein sequence ID" value="AGL02305.1"/>
    <property type="molecule type" value="Genomic_DNA"/>
</dbReference>
<evidence type="ECO:0000313" key="1">
    <source>
        <dbReference type="EMBL" id="AGL02305.1"/>
    </source>
</evidence>
<sequence length="92" mass="10961">MDPKIVIRRAAENEEYYFDLPHALEEADKDAITVYDVEEVMIKGKINQKNPSKNRYRLRYKDIQIVVELVNCEVNIITVMREDRRDNYGKNL</sequence>
<protein>
    <recommendedName>
        <fullName evidence="3">DUF4258 domain-containing protein</fullName>
    </recommendedName>
</protein>
<dbReference type="STRING" id="767817.Desgi_2907"/>
<evidence type="ECO:0008006" key="3">
    <source>
        <dbReference type="Google" id="ProtNLM"/>
    </source>
</evidence>
<organism evidence="1 2">
    <name type="scientific">Desulfoscipio gibsoniae DSM 7213</name>
    <dbReference type="NCBI Taxonomy" id="767817"/>
    <lineage>
        <taxon>Bacteria</taxon>
        <taxon>Bacillati</taxon>
        <taxon>Bacillota</taxon>
        <taxon>Clostridia</taxon>
        <taxon>Eubacteriales</taxon>
        <taxon>Desulfallaceae</taxon>
        <taxon>Desulfoscipio</taxon>
    </lineage>
</organism>
<dbReference type="HOGENOM" id="CLU_2408452_0_0_9"/>
<dbReference type="InterPro" id="IPR025354">
    <property type="entry name" value="DUF4258"/>
</dbReference>
<dbReference type="KEGG" id="dgi:Desgi_2907"/>
<reference evidence="1 2" key="1">
    <citation type="submission" date="2012-01" db="EMBL/GenBank/DDBJ databases">
        <title>Complete sequence of Desulfotomaculum gibsoniae DSM 7213.</title>
        <authorList>
            <consortium name="US DOE Joint Genome Institute"/>
            <person name="Lucas S."/>
            <person name="Han J."/>
            <person name="Lapidus A."/>
            <person name="Cheng J.-F."/>
            <person name="Goodwin L."/>
            <person name="Pitluck S."/>
            <person name="Peters L."/>
            <person name="Ovchinnikova G."/>
            <person name="Teshima H."/>
            <person name="Detter J.C."/>
            <person name="Han C."/>
            <person name="Tapia R."/>
            <person name="Land M."/>
            <person name="Hauser L."/>
            <person name="Kyrpides N."/>
            <person name="Ivanova N."/>
            <person name="Pagani I."/>
            <person name="Parshina S."/>
            <person name="Plugge C."/>
            <person name="Muyzer G."/>
            <person name="Kuever J."/>
            <person name="Ivanova A."/>
            <person name="Nazina T."/>
            <person name="Klenk H.-P."/>
            <person name="Brambilla E."/>
            <person name="Spring S."/>
            <person name="Stams A.F."/>
            <person name="Woyke T."/>
        </authorList>
    </citation>
    <scope>NUCLEOTIDE SEQUENCE [LARGE SCALE GENOMIC DNA]</scope>
    <source>
        <strain evidence="1 2">DSM 7213</strain>
    </source>
</reference>
<accession>R4KP11</accession>